<sequence>MADFHAEILLARDRHELLAKFPPLKGEAAEFGKQKLLEKLLKTGSEFFIGNAEAVADFIDNTDLRYDLDSNL</sequence>
<gene>
    <name evidence="1" type="ORF">GPUH_LOCUS1107</name>
</gene>
<accession>A0A183CXB6</accession>
<evidence type="ECO:0000313" key="1">
    <source>
        <dbReference type="EMBL" id="VDK29390.1"/>
    </source>
</evidence>
<evidence type="ECO:0000313" key="2">
    <source>
        <dbReference type="Proteomes" id="UP000271098"/>
    </source>
</evidence>
<proteinExistence type="predicted"/>
<evidence type="ECO:0000313" key="3">
    <source>
        <dbReference type="WBParaSite" id="GPUH_0000110701-mRNA-1"/>
    </source>
</evidence>
<dbReference type="Proteomes" id="UP000271098">
    <property type="component" value="Unassembled WGS sequence"/>
</dbReference>
<organism evidence="3">
    <name type="scientific">Gongylonema pulchrum</name>
    <dbReference type="NCBI Taxonomy" id="637853"/>
    <lineage>
        <taxon>Eukaryota</taxon>
        <taxon>Metazoa</taxon>
        <taxon>Ecdysozoa</taxon>
        <taxon>Nematoda</taxon>
        <taxon>Chromadorea</taxon>
        <taxon>Rhabditida</taxon>
        <taxon>Spirurina</taxon>
        <taxon>Spiruromorpha</taxon>
        <taxon>Spiruroidea</taxon>
        <taxon>Gongylonematidae</taxon>
        <taxon>Gongylonema</taxon>
    </lineage>
</organism>
<protein>
    <submittedName>
        <fullName evidence="3">Site-specific DNA-methyltransferase (adenine-specific)</fullName>
    </submittedName>
</protein>
<keyword evidence="2" id="KW-1185">Reference proteome</keyword>
<reference evidence="1 2" key="2">
    <citation type="submission" date="2018-11" db="EMBL/GenBank/DDBJ databases">
        <authorList>
            <consortium name="Pathogen Informatics"/>
        </authorList>
    </citation>
    <scope>NUCLEOTIDE SEQUENCE [LARGE SCALE GENOMIC DNA]</scope>
</reference>
<reference evidence="3" key="1">
    <citation type="submission" date="2016-06" db="UniProtKB">
        <authorList>
            <consortium name="WormBaseParasite"/>
        </authorList>
    </citation>
    <scope>IDENTIFICATION</scope>
</reference>
<dbReference type="WBParaSite" id="GPUH_0000110701-mRNA-1">
    <property type="protein sequence ID" value="GPUH_0000110701-mRNA-1"/>
    <property type="gene ID" value="GPUH_0000110701"/>
</dbReference>
<dbReference type="EMBL" id="UYRT01001240">
    <property type="protein sequence ID" value="VDK29390.1"/>
    <property type="molecule type" value="Genomic_DNA"/>
</dbReference>
<name>A0A183CXB6_9BILA</name>
<dbReference type="AlphaFoldDB" id="A0A183CXB6"/>